<name>A0AAV7L3K0_PLEWA</name>
<protein>
    <submittedName>
        <fullName evidence="2">Uncharacterized protein</fullName>
    </submittedName>
</protein>
<proteinExistence type="predicted"/>
<feature type="region of interest" description="Disordered" evidence="1">
    <location>
        <begin position="1"/>
        <end position="26"/>
    </location>
</feature>
<feature type="compositionally biased region" description="Basic and acidic residues" evidence="1">
    <location>
        <begin position="139"/>
        <end position="163"/>
    </location>
</feature>
<accession>A0AAV7L3K0</accession>
<feature type="compositionally biased region" description="Basic and acidic residues" evidence="1">
    <location>
        <begin position="207"/>
        <end position="226"/>
    </location>
</feature>
<feature type="compositionally biased region" description="Basic and acidic residues" evidence="1">
    <location>
        <begin position="174"/>
        <end position="199"/>
    </location>
</feature>
<comment type="caution">
    <text evidence="2">The sequence shown here is derived from an EMBL/GenBank/DDBJ whole genome shotgun (WGS) entry which is preliminary data.</text>
</comment>
<dbReference type="EMBL" id="JANPWB010000016">
    <property type="protein sequence ID" value="KAJ1085030.1"/>
    <property type="molecule type" value="Genomic_DNA"/>
</dbReference>
<feature type="compositionally biased region" description="Polar residues" evidence="1">
    <location>
        <begin position="81"/>
        <end position="99"/>
    </location>
</feature>
<evidence type="ECO:0000256" key="1">
    <source>
        <dbReference type="SAM" id="MobiDB-lite"/>
    </source>
</evidence>
<organism evidence="2 3">
    <name type="scientific">Pleurodeles waltl</name>
    <name type="common">Iberian ribbed newt</name>
    <dbReference type="NCBI Taxonomy" id="8319"/>
    <lineage>
        <taxon>Eukaryota</taxon>
        <taxon>Metazoa</taxon>
        <taxon>Chordata</taxon>
        <taxon>Craniata</taxon>
        <taxon>Vertebrata</taxon>
        <taxon>Euteleostomi</taxon>
        <taxon>Amphibia</taxon>
        <taxon>Batrachia</taxon>
        <taxon>Caudata</taxon>
        <taxon>Salamandroidea</taxon>
        <taxon>Salamandridae</taxon>
        <taxon>Pleurodelinae</taxon>
        <taxon>Pleurodeles</taxon>
    </lineage>
</organism>
<keyword evidence="3" id="KW-1185">Reference proteome</keyword>
<evidence type="ECO:0000313" key="2">
    <source>
        <dbReference type="EMBL" id="KAJ1085030.1"/>
    </source>
</evidence>
<sequence>MGGRTLLSRVSQGRRDRDATVSGITGEAGQGHYCLRYHTGSQDRALLSQVSQGKRDRGTTVSGITGEPGRYGRGYHMGAGQDTTVSGITGDTGQGTTVSGPPESGPSWRYPGGASQQAGTELKPLCLADYAEEGAESQQEQKRQQEDERREPGDDGCVQREEQVENGIEQWDEPGVKRQEERRDKQQEERSEAQRKESRDMDEETEVGSREQRIGAHTQETEGEKKQRSRPRSRRNVATQGTGISWGKGG</sequence>
<dbReference type="Proteomes" id="UP001066276">
    <property type="component" value="Chromosome 12"/>
</dbReference>
<gene>
    <name evidence="2" type="ORF">NDU88_005166</name>
</gene>
<feature type="region of interest" description="Disordered" evidence="1">
    <location>
        <begin position="49"/>
        <end position="250"/>
    </location>
</feature>
<reference evidence="2" key="1">
    <citation type="journal article" date="2022" name="bioRxiv">
        <title>Sequencing and chromosome-scale assembly of the giantPleurodeles waltlgenome.</title>
        <authorList>
            <person name="Brown T."/>
            <person name="Elewa A."/>
            <person name="Iarovenko S."/>
            <person name="Subramanian E."/>
            <person name="Araus A.J."/>
            <person name="Petzold A."/>
            <person name="Susuki M."/>
            <person name="Suzuki K.-i.T."/>
            <person name="Hayashi T."/>
            <person name="Toyoda A."/>
            <person name="Oliveira C."/>
            <person name="Osipova E."/>
            <person name="Leigh N.D."/>
            <person name="Simon A."/>
            <person name="Yun M.H."/>
        </authorList>
    </citation>
    <scope>NUCLEOTIDE SEQUENCE</scope>
    <source>
        <strain evidence="2">20211129_DDA</strain>
        <tissue evidence="2">Liver</tissue>
    </source>
</reference>
<evidence type="ECO:0000313" key="3">
    <source>
        <dbReference type="Proteomes" id="UP001066276"/>
    </source>
</evidence>
<dbReference type="AlphaFoldDB" id="A0AAV7L3K0"/>